<evidence type="ECO:0000256" key="2">
    <source>
        <dbReference type="ARBA" id="ARBA00022748"/>
    </source>
</evidence>
<name>A0ABR8U632_9BACL</name>
<dbReference type="SUPFAM" id="SSF52833">
    <property type="entry name" value="Thioredoxin-like"/>
    <property type="match status" value="1"/>
</dbReference>
<dbReference type="Gene3D" id="3.40.30.10">
    <property type="entry name" value="Glutaredoxin"/>
    <property type="match status" value="1"/>
</dbReference>
<keyword evidence="6" id="KW-1133">Transmembrane helix</keyword>
<evidence type="ECO:0000259" key="7">
    <source>
        <dbReference type="PROSITE" id="PS51352"/>
    </source>
</evidence>
<gene>
    <name evidence="8" type="primary">resA</name>
    <name evidence="8" type="ORF">H9649_00260</name>
</gene>
<sequence length="178" mass="20053">MNNKKRKRLIIRSIVLLALAGAIVFTIYSGLTRETQNILKVGDDAPDFKLTDLNGNSHQLSDYKGQGVFLNFWGTWCAPCKKEMPAMGRQYEVYKNQGVQILAVNISESDLKVRSFADQYGMVFPTLIDKTKSVMQAYNVKPLPTTLLIDPEGKIAKIITGEMSEKDIQEYMESIKPN</sequence>
<dbReference type="Pfam" id="PF00578">
    <property type="entry name" value="AhpC-TSA"/>
    <property type="match status" value="1"/>
</dbReference>
<dbReference type="EMBL" id="JACSQN010000001">
    <property type="protein sequence ID" value="MBD7982994.1"/>
    <property type="molecule type" value="Genomic_DNA"/>
</dbReference>
<comment type="caution">
    <text evidence="8">The sequence shown here is derived from an EMBL/GenBank/DDBJ whole genome shotgun (WGS) entry which is preliminary data.</text>
</comment>
<feature type="transmembrane region" description="Helical" evidence="6">
    <location>
        <begin position="9"/>
        <end position="31"/>
    </location>
</feature>
<dbReference type="NCBIfam" id="NF002854">
    <property type="entry name" value="PRK03147.1"/>
    <property type="match status" value="1"/>
</dbReference>
<evidence type="ECO:0000256" key="5">
    <source>
        <dbReference type="ARBA" id="ARBA00023284"/>
    </source>
</evidence>
<keyword evidence="6" id="KW-0812">Transmembrane</keyword>
<evidence type="ECO:0000256" key="4">
    <source>
        <dbReference type="ARBA" id="ARBA00023157"/>
    </source>
</evidence>
<keyword evidence="2" id="KW-0201">Cytochrome c-type biogenesis</keyword>
<keyword evidence="6" id="KW-0472">Membrane</keyword>
<protein>
    <submittedName>
        <fullName evidence="8">Thiol-disulfide oxidoreductase ResA</fullName>
    </submittedName>
</protein>
<keyword evidence="9" id="KW-1185">Reference proteome</keyword>
<dbReference type="Proteomes" id="UP000626786">
    <property type="component" value="Unassembled WGS sequence"/>
</dbReference>
<evidence type="ECO:0000256" key="1">
    <source>
        <dbReference type="ARBA" id="ARBA00004196"/>
    </source>
</evidence>
<dbReference type="InterPro" id="IPR000866">
    <property type="entry name" value="AhpC/TSA"/>
</dbReference>
<dbReference type="PANTHER" id="PTHR42852:SF6">
    <property type="entry name" value="THIOL:DISULFIDE INTERCHANGE PROTEIN DSBE"/>
    <property type="match status" value="1"/>
</dbReference>
<dbReference type="PROSITE" id="PS00194">
    <property type="entry name" value="THIOREDOXIN_1"/>
    <property type="match status" value="1"/>
</dbReference>
<dbReference type="InterPro" id="IPR050553">
    <property type="entry name" value="Thioredoxin_ResA/DsbE_sf"/>
</dbReference>
<dbReference type="PANTHER" id="PTHR42852">
    <property type="entry name" value="THIOL:DISULFIDE INTERCHANGE PROTEIN DSBE"/>
    <property type="match status" value="1"/>
</dbReference>
<evidence type="ECO:0000313" key="9">
    <source>
        <dbReference type="Proteomes" id="UP000626786"/>
    </source>
</evidence>
<dbReference type="CDD" id="cd02966">
    <property type="entry name" value="TlpA_like_family"/>
    <property type="match status" value="1"/>
</dbReference>
<keyword evidence="3" id="KW-0735">Signal-anchor</keyword>
<dbReference type="InterPro" id="IPR013766">
    <property type="entry name" value="Thioredoxin_domain"/>
</dbReference>
<evidence type="ECO:0000313" key="8">
    <source>
        <dbReference type="EMBL" id="MBD7982994.1"/>
    </source>
</evidence>
<feature type="domain" description="Thioredoxin" evidence="7">
    <location>
        <begin position="39"/>
        <end position="177"/>
    </location>
</feature>
<proteinExistence type="predicted"/>
<evidence type="ECO:0000256" key="6">
    <source>
        <dbReference type="SAM" id="Phobius"/>
    </source>
</evidence>
<dbReference type="PROSITE" id="PS51352">
    <property type="entry name" value="THIOREDOXIN_2"/>
    <property type="match status" value="1"/>
</dbReference>
<dbReference type="RefSeq" id="WP_191692643.1">
    <property type="nucleotide sequence ID" value="NZ_JACSQN010000001.1"/>
</dbReference>
<organism evidence="8 9">
    <name type="scientific">Sporosarcina quadrami</name>
    <dbReference type="NCBI Taxonomy" id="2762234"/>
    <lineage>
        <taxon>Bacteria</taxon>
        <taxon>Bacillati</taxon>
        <taxon>Bacillota</taxon>
        <taxon>Bacilli</taxon>
        <taxon>Bacillales</taxon>
        <taxon>Caryophanaceae</taxon>
        <taxon>Sporosarcina</taxon>
    </lineage>
</organism>
<dbReference type="InterPro" id="IPR036249">
    <property type="entry name" value="Thioredoxin-like_sf"/>
</dbReference>
<reference evidence="8 9" key="1">
    <citation type="submission" date="2020-08" db="EMBL/GenBank/DDBJ databases">
        <title>A Genomic Blueprint of the Chicken Gut Microbiome.</title>
        <authorList>
            <person name="Gilroy R."/>
            <person name="Ravi A."/>
            <person name="Getino M."/>
            <person name="Pursley I."/>
            <person name="Horton D.L."/>
            <person name="Alikhan N.-F."/>
            <person name="Baker D."/>
            <person name="Gharbi K."/>
            <person name="Hall N."/>
            <person name="Watson M."/>
            <person name="Adriaenssens E.M."/>
            <person name="Foster-Nyarko E."/>
            <person name="Jarju S."/>
            <person name="Secka A."/>
            <person name="Antonio M."/>
            <person name="Oren A."/>
            <person name="Chaudhuri R."/>
            <person name="La Ragione R.M."/>
            <person name="Hildebrand F."/>
            <person name="Pallen M.J."/>
        </authorList>
    </citation>
    <scope>NUCLEOTIDE SEQUENCE [LARGE SCALE GENOMIC DNA]</scope>
    <source>
        <strain evidence="8 9">Sa2YVA2</strain>
    </source>
</reference>
<keyword evidence="4" id="KW-1015">Disulfide bond</keyword>
<comment type="subcellular location">
    <subcellularLocation>
        <location evidence="1">Cell envelope</location>
    </subcellularLocation>
</comment>
<evidence type="ECO:0000256" key="3">
    <source>
        <dbReference type="ARBA" id="ARBA00022968"/>
    </source>
</evidence>
<keyword evidence="5" id="KW-0676">Redox-active center</keyword>
<dbReference type="InterPro" id="IPR017937">
    <property type="entry name" value="Thioredoxin_CS"/>
</dbReference>
<accession>A0ABR8U632</accession>